<dbReference type="EMBL" id="QOKW01000022">
    <property type="protein sequence ID" value="KAA0677638.1"/>
    <property type="molecule type" value="Genomic_DNA"/>
</dbReference>
<evidence type="ECO:0000313" key="1">
    <source>
        <dbReference type="EMBL" id="KAA0677638.1"/>
    </source>
</evidence>
<comment type="caution">
    <text evidence="1">The sequence shown here is derived from an EMBL/GenBank/DDBJ whole genome shotgun (WGS) entry which is preliminary data.</text>
</comment>
<dbReference type="Pfam" id="PF13560">
    <property type="entry name" value="HTH_31"/>
    <property type="match status" value="1"/>
</dbReference>
<dbReference type="AlphaFoldDB" id="A0A9W7KQN5"/>
<dbReference type="Proteomes" id="UP000480854">
    <property type="component" value="Unassembled WGS sequence"/>
</dbReference>
<keyword evidence="2" id="KW-1185">Reference proteome</keyword>
<gene>
    <name evidence="1" type="ORF">DS843_22630</name>
</gene>
<reference evidence="1 2" key="1">
    <citation type="submission" date="2018-07" db="EMBL/GenBank/DDBJ databases">
        <title>Genome sequence of Azospirillum sp. ATCC 49961.</title>
        <authorList>
            <person name="Sant'Anna F.H."/>
            <person name="Baldani J.I."/>
            <person name="Zilli J.E."/>
            <person name="Reis V.M."/>
            <person name="Hartmann A."/>
            <person name="Cruz L."/>
            <person name="de Souza E.M."/>
            <person name="de Oliveira Pedrosa F."/>
            <person name="Passaglia L.M.P."/>
        </authorList>
    </citation>
    <scope>NUCLEOTIDE SEQUENCE [LARGE SCALE GENOMIC DNA]</scope>
    <source>
        <strain evidence="1 2">ATCC 49961</strain>
    </source>
</reference>
<proteinExistence type="predicted"/>
<dbReference type="InterPro" id="IPR010982">
    <property type="entry name" value="Lambda_DNA-bd_dom_sf"/>
</dbReference>
<dbReference type="GO" id="GO:0003677">
    <property type="term" value="F:DNA binding"/>
    <property type="evidence" value="ECO:0007669"/>
    <property type="project" value="InterPro"/>
</dbReference>
<dbReference type="Gene3D" id="1.10.260.40">
    <property type="entry name" value="lambda repressor-like DNA-binding domains"/>
    <property type="match status" value="1"/>
</dbReference>
<accession>A0A9W7KQN5</accession>
<dbReference type="SUPFAM" id="SSF47413">
    <property type="entry name" value="lambda repressor-like DNA-binding domains"/>
    <property type="match status" value="1"/>
</dbReference>
<evidence type="ECO:0000313" key="2">
    <source>
        <dbReference type="Proteomes" id="UP000480854"/>
    </source>
</evidence>
<name>A0A9W7KQN5_9PROT</name>
<organism evidence="1 2">
    <name type="scientific">Roseomonas genomospecies 6</name>
    <dbReference type="NCBI Taxonomy" id="214106"/>
    <lineage>
        <taxon>Bacteria</taxon>
        <taxon>Pseudomonadati</taxon>
        <taxon>Pseudomonadota</taxon>
        <taxon>Alphaproteobacteria</taxon>
        <taxon>Acetobacterales</taxon>
        <taxon>Roseomonadaceae</taxon>
        <taxon>Roseomonas</taxon>
    </lineage>
</organism>
<sequence length="83" mass="8996">MTTLRELRRRAGLNQAGLAHFASERGTAGQPWISDIERGSKATSRPTVAIYALLSLLTPEQIEQAKAIIAKVEDGLPANHESD</sequence>
<dbReference type="RefSeq" id="WP_149471107.1">
    <property type="nucleotide sequence ID" value="NZ_QOKW01000022.1"/>
</dbReference>
<protein>
    <submittedName>
        <fullName evidence="1">XRE family transcriptional regulator</fullName>
    </submittedName>
</protein>